<proteinExistence type="predicted"/>
<name>A0A2P2NGG5_RHIMU</name>
<reference evidence="1" key="1">
    <citation type="submission" date="2018-02" db="EMBL/GenBank/DDBJ databases">
        <title>Rhizophora mucronata_Transcriptome.</title>
        <authorList>
            <person name="Meera S.P."/>
            <person name="Sreeshan A."/>
            <person name="Augustine A."/>
        </authorList>
    </citation>
    <scope>NUCLEOTIDE SEQUENCE</scope>
    <source>
        <tissue evidence="1">Leaf</tissue>
    </source>
</reference>
<dbReference type="EMBL" id="GGEC01061098">
    <property type="protein sequence ID" value="MBX41582.1"/>
    <property type="molecule type" value="Transcribed_RNA"/>
</dbReference>
<evidence type="ECO:0000313" key="1">
    <source>
        <dbReference type="EMBL" id="MBX41582.1"/>
    </source>
</evidence>
<sequence>MTLDNMNMIHCGGNPEHLVPIHCVTCFEKF</sequence>
<accession>A0A2P2NGG5</accession>
<protein>
    <submittedName>
        <fullName evidence="1">Uncharacterized protein</fullName>
    </submittedName>
</protein>
<organism evidence="1">
    <name type="scientific">Rhizophora mucronata</name>
    <name type="common">Asiatic mangrove</name>
    <dbReference type="NCBI Taxonomy" id="61149"/>
    <lineage>
        <taxon>Eukaryota</taxon>
        <taxon>Viridiplantae</taxon>
        <taxon>Streptophyta</taxon>
        <taxon>Embryophyta</taxon>
        <taxon>Tracheophyta</taxon>
        <taxon>Spermatophyta</taxon>
        <taxon>Magnoliopsida</taxon>
        <taxon>eudicotyledons</taxon>
        <taxon>Gunneridae</taxon>
        <taxon>Pentapetalae</taxon>
        <taxon>rosids</taxon>
        <taxon>fabids</taxon>
        <taxon>Malpighiales</taxon>
        <taxon>Rhizophoraceae</taxon>
        <taxon>Rhizophora</taxon>
    </lineage>
</organism>
<dbReference type="AlphaFoldDB" id="A0A2P2NGG5"/>